<dbReference type="GO" id="GO:0016705">
    <property type="term" value="F:oxidoreductase activity, acting on paired donors, with incorporation or reduction of molecular oxygen"/>
    <property type="evidence" value="ECO:0007669"/>
    <property type="project" value="InterPro"/>
</dbReference>
<keyword evidence="6" id="KW-1133">Transmembrane helix</keyword>
<keyword evidence="8" id="KW-0408">Iron</keyword>
<dbReference type="GO" id="GO:0006629">
    <property type="term" value="P:lipid metabolic process"/>
    <property type="evidence" value="ECO:0007669"/>
    <property type="project" value="UniProtKB-ARBA"/>
</dbReference>
<dbReference type="PANTHER" id="PTHR24282:SF15">
    <property type="entry name" value="CYTOCHROME P450, FAMILY 715, SUBFAMILY A, POLYPEPTIDE 1"/>
    <property type="match status" value="1"/>
</dbReference>
<sequence>MAIATLLFFLLLLVIASFGVFIFLVSPGLAEWRLRKNGFTGPMPSFPLGNILDMTKKEKMNREPSQGPLQPSHDIHSLVFPYFSRWCKSYGKVFIYWLGTEPFLYVAEPEYIKNLSSAVAAKNWGKPTVFKRDRKPMFGDGGLVMVDGDDWVRHRHIITPAFSTSNLNAMISSMVESTSNMLGEWSAITSAGAREVDVERDIIRNASEIIAKASFSINNDEGKAVFEKLKAMQAALFTSNRLVGVPFSKYLHAKETLKAQRLGEEIDGLLFSIIESRYNERPSNVPQQDLLGLLIAGNKNSSRLTSRELVDECKTFSLVGMRPLRWLSLGRCSCLL</sequence>
<dbReference type="InterPro" id="IPR036396">
    <property type="entry name" value="Cyt_P450_sf"/>
</dbReference>
<protein>
    <recommendedName>
        <fullName evidence="13">Cytochrome P450</fullName>
    </recommendedName>
</protein>
<comment type="subcellular location">
    <subcellularLocation>
        <location evidence="1">Membrane</location>
    </subcellularLocation>
</comment>
<evidence type="ECO:0000313" key="12">
    <source>
        <dbReference type="Proteomes" id="UP001180020"/>
    </source>
</evidence>
<dbReference type="SUPFAM" id="SSF48264">
    <property type="entry name" value="Cytochrome P450"/>
    <property type="match status" value="1"/>
</dbReference>
<keyword evidence="12" id="KW-1185">Reference proteome</keyword>
<dbReference type="AlphaFoldDB" id="A0AAV9CNQ1"/>
<evidence type="ECO:0000313" key="11">
    <source>
        <dbReference type="EMBL" id="KAK1289999.1"/>
    </source>
</evidence>
<dbReference type="GO" id="GO:0016020">
    <property type="term" value="C:membrane"/>
    <property type="evidence" value="ECO:0007669"/>
    <property type="project" value="UniProtKB-SubCell"/>
</dbReference>
<dbReference type="EMBL" id="JAUJYO010000018">
    <property type="protein sequence ID" value="KAK1289999.1"/>
    <property type="molecule type" value="Genomic_DNA"/>
</dbReference>
<evidence type="ECO:0000256" key="2">
    <source>
        <dbReference type="ARBA" id="ARBA00010617"/>
    </source>
</evidence>
<name>A0AAV9CNQ1_ACOCL</name>
<accession>A0AAV9CNQ1</accession>
<keyword evidence="10" id="KW-0472">Membrane</keyword>
<organism evidence="11 12">
    <name type="scientific">Acorus calamus</name>
    <name type="common">Sweet flag</name>
    <dbReference type="NCBI Taxonomy" id="4465"/>
    <lineage>
        <taxon>Eukaryota</taxon>
        <taxon>Viridiplantae</taxon>
        <taxon>Streptophyta</taxon>
        <taxon>Embryophyta</taxon>
        <taxon>Tracheophyta</taxon>
        <taxon>Spermatophyta</taxon>
        <taxon>Magnoliopsida</taxon>
        <taxon>Liliopsida</taxon>
        <taxon>Acoraceae</taxon>
        <taxon>Acorus</taxon>
    </lineage>
</organism>
<evidence type="ECO:0000256" key="5">
    <source>
        <dbReference type="ARBA" id="ARBA00022723"/>
    </source>
</evidence>
<keyword evidence="7" id="KW-0560">Oxidoreductase</keyword>
<dbReference type="Gene3D" id="1.10.630.10">
    <property type="entry name" value="Cytochrome P450"/>
    <property type="match status" value="1"/>
</dbReference>
<reference evidence="11" key="2">
    <citation type="submission" date="2023-06" db="EMBL/GenBank/DDBJ databases">
        <authorList>
            <person name="Ma L."/>
            <person name="Liu K.-W."/>
            <person name="Li Z."/>
            <person name="Hsiao Y.-Y."/>
            <person name="Qi Y."/>
            <person name="Fu T."/>
            <person name="Tang G."/>
            <person name="Zhang D."/>
            <person name="Sun W.-H."/>
            <person name="Liu D.-K."/>
            <person name="Li Y."/>
            <person name="Chen G.-Z."/>
            <person name="Liu X.-D."/>
            <person name="Liao X.-Y."/>
            <person name="Jiang Y.-T."/>
            <person name="Yu X."/>
            <person name="Hao Y."/>
            <person name="Huang J."/>
            <person name="Zhao X.-W."/>
            <person name="Ke S."/>
            <person name="Chen Y.-Y."/>
            <person name="Wu W.-L."/>
            <person name="Hsu J.-L."/>
            <person name="Lin Y.-F."/>
            <person name="Huang M.-D."/>
            <person name="Li C.-Y."/>
            <person name="Huang L."/>
            <person name="Wang Z.-W."/>
            <person name="Zhao X."/>
            <person name="Zhong W.-Y."/>
            <person name="Peng D.-H."/>
            <person name="Ahmad S."/>
            <person name="Lan S."/>
            <person name="Zhang J.-S."/>
            <person name="Tsai W.-C."/>
            <person name="Van De Peer Y."/>
            <person name="Liu Z.-J."/>
        </authorList>
    </citation>
    <scope>NUCLEOTIDE SEQUENCE</scope>
    <source>
        <strain evidence="11">CP</strain>
        <tissue evidence="11">Leaves</tissue>
    </source>
</reference>
<evidence type="ECO:0000256" key="7">
    <source>
        <dbReference type="ARBA" id="ARBA00023002"/>
    </source>
</evidence>
<evidence type="ECO:0000256" key="3">
    <source>
        <dbReference type="ARBA" id="ARBA00022617"/>
    </source>
</evidence>
<evidence type="ECO:0000256" key="6">
    <source>
        <dbReference type="ARBA" id="ARBA00022989"/>
    </source>
</evidence>
<reference evidence="11" key="1">
    <citation type="journal article" date="2023" name="Nat. Commun.">
        <title>Diploid and tetraploid genomes of Acorus and the evolution of monocots.</title>
        <authorList>
            <person name="Ma L."/>
            <person name="Liu K.W."/>
            <person name="Li Z."/>
            <person name="Hsiao Y.Y."/>
            <person name="Qi Y."/>
            <person name="Fu T."/>
            <person name="Tang G.D."/>
            <person name="Zhang D."/>
            <person name="Sun W.H."/>
            <person name="Liu D.K."/>
            <person name="Li Y."/>
            <person name="Chen G.Z."/>
            <person name="Liu X.D."/>
            <person name="Liao X.Y."/>
            <person name="Jiang Y.T."/>
            <person name="Yu X."/>
            <person name="Hao Y."/>
            <person name="Huang J."/>
            <person name="Zhao X.W."/>
            <person name="Ke S."/>
            <person name="Chen Y.Y."/>
            <person name="Wu W.L."/>
            <person name="Hsu J.L."/>
            <person name="Lin Y.F."/>
            <person name="Huang M.D."/>
            <person name="Li C.Y."/>
            <person name="Huang L."/>
            <person name="Wang Z.W."/>
            <person name="Zhao X."/>
            <person name="Zhong W.Y."/>
            <person name="Peng D.H."/>
            <person name="Ahmad S."/>
            <person name="Lan S."/>
            <person name="Zhang J.S."/>
            <person name="Tsai W.C."/>
            <person name="Van de Peer Y."/>
            <person name="Liu Z.J."/>
        </authorList>
    </citation>
    <scope>NUCLEOTIDE SEQUENCE</scope>
    <source>
        <strain evidence="11">CP</strain>
    </source>
</reference>
<evidence type="ECO:0000256" key="4">
    <source>
        <dbReference type="ARBA" id="ARBA00022692"/>
    </source>
</evidence>
<dbReference type="Pfam" id="PF00067">
    <property type="entry name" value="p450"/>
    <property type="match status" value="1"/>
</dbReference>
<dbReference type="GO" id="GO:0005506">
    <property type="term" value="F:iron ion binding"/>
    <property type="evidence" value="ECO:0007669"/>
    <property type="project" value="InterPro"/>
</dbReference>
<dbReference type="PANTHER" id="PTHR24282">
    <property type="entry name" value="CYTOCHROME P450 FAMILY MEMBER"/>
    <property type="match status" value="1"/>
</dbReference>
<keyword evidence="5" id="KW-0479">Metal-binding</keyword>
<keyword evidence="9" id="KW-0503">Monooxygenase</keyword>
<evidence type="ECO:0000256" key="1">
    <source>
        <dbReference type="ARBA" id="ARBA00004370"/>
    </source>
</evidence>
<evidence type="ECO:0000256" key="8">
    <source>
        <dbReference type="ARBA" id="ARBA00023004"/>
    </source>
</evidence>
<proteinExistence type="inferred from homology"/>
<comment type="caution">
    <text evidence="11">The sequence shown here is derived from an EMBL/GenBank/DDBJ whole genome shotgun (WGS) entry which is preliminary data.</text>
</comment>
<dbReference type="GO" id="GO:0020037">
    <property type="term" value="F:heme binding"/>
    <property type="evidence" value="ECO:0007669"/>
    <property type="project" value="InterPro"/>
</dbReference>
<keyword evidence="3" id="KW-0349">Heme</keyword>
<dbReference type="GO" id="GO:0004497">
    <property type="term" value="F:monooxygenase activity"/>
    <property type="evidence" value="ECO:0007669"/>
    <property type="project" value="UniProtKB-KW"/>
</dbReference>
<dbReference type="InterPro" id="IPR050665">
    <property type="entry name" value="Cytochrome_P450_Monooxygen"/>
</dbReference>
<evidence type="ECO:0008006" key="13">
    <source>
        <dbReference type="Google" id="ProtNLM"/>
    </source>
</evidence>
<gene>
    <name evidence="11" type="ORF">QJS10_CPB18g01571</name>
</gene>
<keyword evidence="4" id="KW-0812">Transmembrane</keyword>
<comment type="similarity">
    <text evidence="2">Belongs to the cytochrome P450 family.</text>
</comment>
<evidence type="ECO:0000256" key="10">
    <source>
        <dbReference type="ARBA" id="ARBA00023136"/>
    </source>
</evidence>
<dbReference type="InterPro" id="IPR001128">
    <property type="entry name" value="Cyt_P450"/>
</dbReference>
<dbReference type="Proteomes" id="UP001180020">
    <property type="component" value="Unassembled WGS sequence"/>
</dbReference>
<evidence type="ECO:0000256" key="9">
    <source>
        <dbReference type="ARBA" id="ARBA00023033"/>
    </source>
</evidence>